<reference evidence="1" key="1">
    <citation type="submission" date="2020-09" db="EMBL/GenBank/DDBJ databases">
        <title>Hoyosella lacisalsi sp. nov., a halotolerant actinobacterium isolated from soil of Lake Gudzhirganskoe.</title>
        <authorList>
            <person name="Yang Q."/>
            <person name="Guo P.Y."/>
            <person name="Liu S.W."/>
            <person name="Li F.N."/>
            <person name="Sun C.H."/>
        </authorList>
    </citation>
    <scope>NUCLEOTIDE SEQUENCE</scope>
    <source>
        <strain evidence="1">G463</strain>
    </source>
</reference>
<sequence>MATIEVNDRTVTIRLSTREKIAGLHGDLVIRRSRIRRAYAAANGFSELHGMRAPGTGVPTIIAMGTWRGKGKTYANVTRGEALVLDLRDHEYKRAVITTPDAGAIAAQLG</sequence>
<organism evidence="1 2">
    <name type="scientific">Lolliginicoccus lacisalsi</name>
    <dbReference type="NCBI Taxonomy" id="2742202"/>
    <lineage>
        <taxon>Bacteria</taxon>
        <taxon>Bacillati</taxon>
        <taxon>Actinomycetota</taxon>
        <taxon>Actinomycetes</taxon>
        <taxon>Mycobacteriales</taxon>
        <taxon>Hoyosellaceae</taxon>
        <taxon>Lolliginicoccus</taxon>
    </lineage>
</organism>
<dbReference type="EMBL" id="JACYWE010000001">
    <property type="protein sequence ID" value="MBD8505065.1"/>
    <property type="molecule type" value="Genomic_DNA"/>
</dbReference>
<accession>A0A927JA04</accession>
<dbReference type="RefSeq" id="WP_192037545.1">
    <property type="nucleotide sequence ID" value="NZ_JACYWE010000001.1"/>
</dbReference>
<evidence type="ECO:0000313" key="1">
    <source>
        <dbReference type="EMBL" id="MBD8505065.1"/>
    </source>
</evidence>
<proteinExistence type="predicted"/>
<keyword evidence="2" id="KW-1185">Reference proteome</keyword>
<gene>
    <name evidence="1" type="ORF">HT102_00990</name>
</gene>
<evidence type="ECO:0000313" key="2">
    <source>
        <dbReference type="Proteomes" id="UP000642993"/>
    </source>
</evidence>
<comment type="caution">
    <text evidence="1">The sequence shown here is derived from an EMBL/GenBank/DDBJ whole genome shotgun (WGS) entry which is preliminary data.</text>
</comment>
<name>A0A927JA04_9ACTN</name>
<protein>
    <submittedName>
        <fullName evidence="1">Uncharacterized protein</fullName>
    </submittedName>
</protein>
<dbReference type="Proteomes" id="UP000642993">
    <property type="component" value="Unassembled WGS sequence"/>
</dbReference>
<dbReference type="AlphaFoldDB" id="A0A927JA04"/>